<gene>
    <name evidence="2" type="ORF">OKIOD_LOCUS14094</name>
</gene>
<evidence type="ECO:0000256" key="1">
    <source>
        <dbReference type="SAM" id="MobiDB-lite"/>
    </source>
</evidence>
<proteinExistence type="predicted"/>
<evidence type="ECO:0000313" key="3">
    <source>
        <dbReference type="Proteomes" id="UP001158576"/>
    </source>
</evidence>
<feature type="region of interest" description="Disordered" evidence="1">
    <location>
        <begin position="156"/>
        <end position="180"/>
    </location>
</feature>
<reference evidence="2 3" key="1">
    <citation type="submission" date="2021-04" db="EMBL/GenBank/DDBJ databases">
        <authorList>
            <person name="Bliznina A."/>
        </authorList>
    </citation>
    <scope>NUCLEOTIDE SEQUENCE [LARGE SCALE GENOMIC DNA]</scope>
</reference>
<name>A0ABN7T4C2_OIKDI</name>
<evidence type="ECO:0000313" key="2">
    <source>
        <dbReference type="EMBL" id="CAG5110985.1"/>
    </source>
</evidence>
<sequence>MKLALFILGFVSAESYDSSSESSSYEFDYNYEYINETMYEAYLNWLYQNNYTDFPTEGENTESQLWGAKETNYEYAYQYGENIQALASAPTAKTKSTSRAKSANYDYSYGEYNFDGYDYTNGKKRANRKLSKRHYKENTFEPPKDVIKLENLKTLPKPKTTKPTTRRTTQSTRVKTTRRTSRAPYFDETDTKYPKCFICSASAESSNRTIEECAEKGRWTTCKFGEYCGLEVREKSRGKNKFNRFLPKEIYQMTVRCMTRPTCLAHYGNNFSSSVAFLQQCGTNPKESTCFACLKPCSHISNPDCFLPSRGVPTSVSGEYRTIKSLTYESWKSGLRNLTKNE</sequence>
<dbReference type="EMBL" id="OU015567">
    <property type="protein sequence ID" value="CAG5110985.1"/>
    <property type="molecule type" value="Genomic_DNA"/>
</dbReference>
<protein>
    <submittedName>
        <fullName evidence="2">Oidioi.mRNA.OKI2018_I69.chr2.g5329.t1.cds</fullName>
    </submittedName>
</protein>
<organism evidence="2 3">
    <name type="scientific">Oikopleura dioica</name>
    <name type="common">Tunicate</name>
    <dbReference type="NCBI Taxonomy" id="34765"/>
    <lineage>
        <taxon>Eukaryota</taxon>
        <taxon>Metazoa</taxon>
        <taxon>Chordata</taxon>
        <taxon>Tunicata</taxon>
        <taxon>Appendicularia</taxon>
        <taxon>Copelata</taxon>
        <taxon>Oikopleuridae</taxon>
        <taxon>Oikopleura</taxon>
    </lineage>
</organism>
<accession>A0ABN7T4C2</accession>
<keyword evidence="3" id="KW-1185">Reference proteome</keyword>
<feature type="compositionally biased region" description="Low complexity" evidence="1">
    <location>
        <begin position="156"/>
        <end position="174"/>
    </location>
</feature>
<dbReference type="Proteomes" id="UP001158576">
    <property type="component" value="Chromosome 2"/>
</dbReference>